<dbReference type="SMART" id="SM00304">
    <property type="entry name" value="HAMP"/>
    <property type="match status" value="1"/>
</dbReference>
<comment type="catalytic activity">
    <reaction evidence="1">
        <text>ATP + protein L-histidine = ADP + protein N-phospho-L-histidine.</text>
        <dbReference type="EC" id="2.7.13.3"/>
    </reaction>
</comment>
<feature type="coiled-coil region" evidence="9">
    <location>
        <begin position="447"/>
        <end position="550"/>
    </location>
</feature>
<feature type="region of interest" description="Disordered" evidence="10">
    <location>
        <begin position="1077"/>
        <end position="1100"/>
    </location>
</feature>
<dbReference type="InterPro" id="IPR007891">
    <property type="entry name" value="CHASE3"/>
</dbReference>
<dbReference type="Gene3D" id="6.10.340.10">
    <property type="match status" value="1"/>
</dbReference>
<keyword evidence="9" id="KW-0175">Coiled coil</keyword>
<dbReference type="RefSeq" id="WP_019467124.1">
    <property type="nucleotide sequence ID" value="NZ_ALOY01000181.1"/>
</dbReference>
<dbReference type="SMART" id="SM00387">
    <property type="entry name" value="HATPase_c"/>
    <property type="match status" value="1"/>
</dbReference>
<sequence>MAAQKNRYSWLAHQPMQLKILIAIGTLVLLFVICSVVTLQSLARQDVSARWSRHTYDVRAKIDDVFEHLQASQIAVRSYLLDPRDGELANHRQANADLAKDIAELRSLTSDNPVQQIRIDRVSAMVNQWQQEALRNGVEPMQAIHAIDPGQAAIEQVRVQSDYMKHLTVGVKDILAVLDDMDDTELGLLKQREGTQNRDVAEVRAAIWVTMLLSLLLGASVVYMTYRLITRPIRRMTDLMTRLSNHDHTVEIRQIERRDEIGEIARALQVFKQMAIETAAQTWVKTQVSYIASDLQKVATEREFAQQLTSSLVPLLDCGVGVLYRLDEEQQRLRLQGSYGYQQRRHLSTEYALGEGLVGQCALEQKPITLQDVPDDYVRIHSGTGEAPPRAITVLPLILRDKLLGVLELASFQHFTAPQQRLLDELLPIAALSLENLGRAIRTQDLLKRTSEQADELRISEETLRRQQHDLQASNEELNAKTHELQEQSQRLLASEEELRVQTEELQASNEELRQKTDTLNQQKRTLETLQQETQEKAEELARASQYKSEFLANMSHELRTPLNSLLILSRSLSDNREGNLDEEQVESARIIHDSGTNLLRLINDILDLSKVEAGKMDVVLDDLPLADLERTLMRTFNHVAHEKKLGFTVRIGPDLPATLRTDGAKLEQIANNLIGNAFKFTHQGSVTVRFERPSAALALPPSLQGKDLVAIAVSDTGIGIPPEKMQKIFQAFEQVDASTSRQYGGTGLGLTISKRIAELLGGDILLHSDAGHGSTFTILLPLAGPAGQVAGAAATQAAAVTVPPRPAVTSALLPETIEDDRDSIDPSDTVILIIEDDPVFARILADMVRRKGYRVLAAADGESGLQLATHYRPTGILLDVMLPGMDGWTVIERLKDSPATRHVPVHFISAVDEANRGRELGAVGFLTKPVSREAIGEAFDRLLHFAEGHMRHLLIVDDDADSRAAMRTLLRNDDVTIDEAGSAEEALERMAGANYDCIVLDLGLPGMSGIEFLEQLSAGGRIPPVVVYSGRELSREESLKLRQYTDSIVIKGARSPERLLDEVSLFLHSIQDGRTHRAGNGAGAATTTPMSPATPSTHDASALHDRNVLLVDDDMRNLFALSKVLRGWGIHVTMAQDGQKALKVLADGHDVELVLMDVMMPVMDGYDTIRAIRAQPQLAKLPIIALTAKAMRGDREKCLEAGANDYLSKPIDIDKLSSMMHVWLHR</sequence>
<dbReference type="Proteomes" id="UP000027987">
    <property type="component" value="Chromosome"/>
</dbReference>
<dbReference type="InterPro" id="IPR001789">
    <property type="entry name" value="Sig_transdc_resp-reg_receiver"/>
</dbReference>
<dbReference type="SMART" id="SM00388">
    <property type="entry name" value="HisKA"/>
    <property type="match status" value="1"/>
</dbReference>
<comment type="subcellular location">
    <subcellularLocation>
        <location evidence="2">Membrane</location>
    </subcellularLocation>
</comment>
<evidence type="ECO:0000256" key="3">
    <source>
        <dbReference type="ARBA" id="ARBA00012438"/>
    </source>
</evidence>
<feature type="modified residue" description="4-aspartylphosphate" evidence="8">
    <location>
        <position position="1002"/>
    </location>
</feature>
<dbReference type="OrthoDB" id="9810730at2"/>
<feature type="domain" description="Response regulatory" evidence="13">
    <location>
        <begin position="831"/>
        <end position="944"/>
    </location>
</feature>
<dbReference type="CDD" id="cd19410">
    <property type="entry name" value="HK9-like_sensor"/>
    <property type="match status" value="1"/>
</dbReference>
<keyword evidence="7" id="KW-0902">Two-component regulatory system</keyword>
<dbReference type="InterPro" id="IPR011006">
    <property type="entry name" value="CheY-like_superfamily"/>
</dbReference>
<dbReference type="Gene3D" id="3.30.450.40">
    <property type="match status" value="1"/>
</dbReference>
<dbReference type="InterPro" id="IPR003018">
    <property type="entry name" value="GAF"/>
</dbReference>
<evidence type="ECO:0000256" key="4">
    <source>
        <dbReference type="ARBA" id="ARBA00022553"/>
    </source>
</evidence>
<dbReference type="InterPro" id="IPR005467">
    <property type="entry name" value="His_kinase_dom"/>
</dbReference>
<evidence type="ECO:0000256" key="8">
    <source>
        <dbReference type="PROSITE-ProRule" id="PRU00169"/>
    </source>
</evidence>
<feature type="domain" description="Histidine kinase" evidence="12">
    <location>
        <begin position="554"/>
        <end position="785"/>
    </location>
</feature>
<dbReference type="PANTHER" id="PTHR45339:SF1">
    <property type="entry name" value="HYBRID SIGNAL TRANSDUCTION HISTIDINE KINASE J"/>
    <property type="match status" value="1"/>
</dbReference>
<evidence type="ECO:0000259" key="13">
    <source>
        <dbReference type="PROSITE" id="PS50110"/>
    </source>
</evidence>
<evidence type="ECO:0000256" key="1">
    <source>
        <dbReference type="ARBA" id="ARBA00000085"/>
    </source>
</evidence>
<dbReference type="SMART" id="SM00065">
    <property type="entry name" value="GAF"/>
    <property type="match status" value="1"/>
</dbReference>
<keyword evidence="5" id="KW-0808">Transferase</keyword>
<dbReference type="InterPro" id="IPR004358">
    <property type="entry name" value="Sig_transdc_His_kin-like_C"/>
</dbReference>
<dbReference type="SUPFAM" id="SSF52172">
    <property type="entry name" value="CheY-like"/>
    <property type="match status" value="3"/>
</dbReference>
<feature type="domain" description="Response regulatory" evidence="13">
    <location>
        <begin position="1108"/>
        <end position="1225"/>
    </location>
</feature>
<evidence type="ECO:0000259" key="12">
    <source>
        <dbReference type="PROSITE" id="PS50109"/>
    </source>
</evidence>
<dbReference type="InterPro" id="IPR036097">
    <property type="entry name" value="HisK_dim/P_sf"/>
</dbReference>
<dbReference type="HOGENOM" id="CLU_000445_127_0_6"/>
<keyword evidence="4 8" id="KW-0597">Phosphoprotein</keyword>
<dbReference type="InterPro" id="IPR003660">
    <property type="entry name" value="HAMP_dom"/>
</dbReference>
<dbReference type="SMART" id="SM00448">
    <property type="entry name" value="REC"/>
    <property type="match status" value="3"/>
</dbReference>
<feature type="transmembrane region" description="Helical" evidence="11">
    <location>
        <begin position="20"/>
        <end position="43"/>
    </location>
</feature>
<dbReference type="Pfam" id="PF00672">
    <property type="entry name" value="HAMP"/>
    <property type="match status" value="1"/>
</dbReference>
<dbReference type="SUPFAM" id="SSF55781">
    <property type="entry name" value="GAF domain-like"/>
    <property type="match status" value="1"/>
</dbReference>
<dbReference type="EC" id="2.7.13.3" evidence="3"/>
<dbReference type="AlphaFoldDB" id="A0A075KAT7"/>
<evidence type="ECO:0000256" key="10">
    <source>
        <dbReference type="SAM" id="MobiDB-lite"/>
    </source>
</evidence>
<dbReference type="GO" id="GO:0016020">
    <property type="term" value="C:membrane"/>
    <property type="evidence" value="ECO:0007669"/>
    <property type="project" value="UniProtKB-SubCell"/>
</dbReference>
<dbReference type="CDD" id="cd16922">
    <property type="entry name" value="HATPase_EvgS-ArcB-TorS-like"/>
    <property type="match status" value="1"/>
</dbReference>
<reference evidence="15 16" key="1">
    <citation type="submission" date="2014-07" db="EMBL/GenBank/DDBJ databases">
        <title>Complete Genome Sequence of Dyella japonica Strain A8 Isolated from Malaysian Tropical Soil.</title>
        <authorList>
            <person name="Hui R.K.H."/>
            <person name="Chen J.-W."/>
            <person name="Chan K.-G."/>
            <person name="Leung F.C.C."/>
        </authorList>
    </citation>
    <scope>NUCLEOTIDE SEQUENCE [LARGE SCALE GENOMIC DNA]</scope>
    <source>
        <strain evidence="15 16">A8</strain>
    </source>
</reference>
<dbReference type="FunFam" id="3.30.565.10:FF:000010">
    <property type="entry name" value="Sensor histidine kinase RcsC"/>
    <property type="match status" value="1"/>
</dbReference>
<organism evidence="15 16">
    <name type="scientific">Dyella japonica A8</name>
    <dbReference type="NCBI Taxonomy" id="1217721"/>
    <lineage>
        <taxon>Bacteria</taxon>
        <taxon>Pseudomonadati</taxon>
        <taxon>Pseudomonadota</taxon>
        <taxon>Gammaproteobacteria</taxon>
        <taxon>Lysobacterales</taxon>
        <taxon>Rhodanobacteraceae</taxon>
        <taxon>Dyella</taxon>
    </lineage>
</organism>
<dbReference type="Gene3D" id="3.40.50.2300">
    <property type="match status" value="3"/>
</dbReference>
<proteinExistence type="predicted"/>
<dbReference type="CDD" id="cd00082">
    <property type="entry name" value="HisKA"/>
    <property type="match status" value="1"/>
</dbReference>
<evidence type="ECO:0000256" key="7">
    <source>
        <dbReference type="ARBA" id="ARBA00023012"/>
    </source>
</evidence>
<dbReference type="PROSITE" id="PS50109">
    <property type="entry name" value="HIS_KIN"/>
    <property type="match status" value="1"/>
</dbReference>
<dbReference type="Pfam" id="PF00072">
    <property type="entry name" value="Response_reg"/>
    <property type="match status" value="3"/>
</dbReference>
<dbReference type="InterPro" id="IPR003594">
    <property type="entry name" value="HATPase_dom"/>
</dbReference>
<name>A0A075KAT7_9GAMM</name>
<dbReference type="InterPro" id="IPR036890">
    <property type="entry name" value="HATPase_C_sf"/>
</dbReference>
<dbReference type="SUPFAM" id="SSF47384">
    <property type="entry name" value="Homodimeric domain of signal transducing histidine kinase"/>
    <property type="match status" value="1"/>
</dbReference>
<dbReference type="CDD" id="cd17546">
    <property type="entry name" value="REC_hyHK_CKI1_RcsC-like"/>
    <property type="match status" value="1"/>
</dbReference>
<dbReference type="Pfam" id="PF05227">
    <property type="entry name" value="CHASE3"/>
    <property type="match status" value="1"/>
</dbReference>
<evidence type="ECO:0000256" key="5">
    <source>
        <dbReference type="ARBA" id="ARBA00022679"/>
    </source>
</evidence>
<dbReference type="PROSITE" id="PS50885">
    <property type="entry name" value="HAMP"/>
    <property type="match status" value="1"/>
</dbReference>
<dbReference type="SUPFAM" id="SSF158472">
    <property type="entry name" value="HAMP domain-like"/>
    <property type="match status" value="1"/>
</dbReference>
<dbReference type="PRINTS" id="PR00344">
    <property type="entry name" value="BCTRLSENSOR"/>
</dbReference>
<dbReference type="Pfam" id="PF13185">
    <property type="entry name" value="GAF_2"/>
    <property type="match status" value="1"/>
</dbReference>
<dbReference type="InterPro" id="IPR003661">
    <property type="entry name" value="HisK_dim/P_dom"/>
</dbReference>
<dbReference type="Pfam" id="PF02518">
    <property type="entry name" value="HATPase_c"/>
    <property type="match status" value="1"/>
</dbReference>
<keyword evidence="11" id="KW-1133">Transmembrane helix</keyword>
<evidence type="ECO:0000313" key="16">
    <source>
        <dbReference type="Proteomes" id="UP000027987"/>
    </source>
</evidence>
<evidence type="ECO:0000256" key="6">
    <source>
        <dbReference type="ARBA" id="ARBA00022777"/>
    </source>
</evidence>
<feature type="compositionally biased region" description="Low complexity" evidence="10">
    <location>
        <begin position="1084"/>
        <end position="1098"/>
    </location>
</feature>
<keyword evidence="11" id="KW-0472">Membrane</keyword>
<dbReference type="PATRIC" id="fig|1217721.7.peg.4052"/>
<dbReference type="Pfam" id="PF00512">
    <property type="entry name" value="HisKA"/>
    <property type="match status" value="1"/>
</dbReference>
<evidence type="ECO:0000259" key="14">
    <source>
        <dbReference type="PROSITE" id="PS50885"/>
    </source>
</evidence>
<feature type="domain" description="HAMP" evidence="14">
    <location>
        <begin position="227"/>
        <end position="280"/>
    </location>
</feature>
<dbReference type="KEGG" id="dja:HY57_19775"/>
<dbReference type="SUPFAM" id="SSF55874">
    <property type="entry name" value="ATPase domain of HSP90 chaperone/DNA topoisomerase II/histidine kinase"/>
    <property type="match status" value="1"/>
</dbReference>
<evidence type="ECO:0000313" key="15">
    <source>
        <dbReference type="EMBL" id="AIF49333.1"/>
    </source>
</evidence>
<evidence type="ECO:0000256" key="2">
    <source>
        <dbReference type="ARBA" id="ARBA00004370"/>
    </source>
</evidence>
<evidence type="ECO:0000256" key="11">
    <source>
        <dbReference type="SAM" id="Phobius"/>
    </source>
</evidence>
<dbReference type="PROSITE" id="PS50110">
    <property type="entry name" value="RESPONSE_REGULATORY"/>
    <property type="match status" value="3"/>
</dbReference>
<gene>
    <name evidence="15" type="ORF">HY57_19775</name>
</gene>
<dbReference type="CDD" id="cd00156">
    <property type="entry name" value="REC"/>
    <property type="match status" value="1"/>
</dbReference>
<protein>
    <recommendedName>
        <fullName evidence="3">histidine kinase</fullName>
        <ecNumber evidence="3">2.7.13.3</ecNumber>
    </recommendedName>
</protein>
<keyword evidence="16" id="KW-1185">Reference proteome</keyword>
<dbReference type="Gene3D" id="3.30.565.10">
    <property type="entry name" value="Histidine kinase-like ATPase, C-terminal domain"/>
    <property type="match status" value="1"/>
</dbReference>
<dbReference type="PANTHER" id="PTHR45339">
    <property type="entry name" value="HYBRID SIGNAL TRANSDUCTION HISTIDINE KINASE J"/>
    <property type="match status" value="1"/>
</dbReference>
<feature type="transmembrane region" description="Helical" evidence="11">
    <location>
        <begin position="205"/>
        <end position="226"/>
    </location>
</feature>
<dbReference type="GO" id="GO:0000155">
    <property type="term" value="F:phosphorelay sensor kinase activity"/>
    <property type="evidence" value="ECO:0007669"/>
    <property type="project" value="InterPro"/>
</dbReference>
<accession>A0A075KAT7</accession>
<feature type="modified residue" description="4-aspartylphosphate" evidence="8">
    <location>
        <position position="880"/>
    </location>
</feature>
<dbReference type="STRING" id="1217721.HY57_19775"/>
<feature type="modified residue" description="4-aspartylphosphate" evidence="8">
    <location>
        <position position="1158"/>
    </location>
</feature>
<dbReference type="EMBL" id="CP008884">
    <property type="protein sequence ID" value="AIF49333.1"/>
    <property type="molecule type" value="Genomic_DNA"/>
</dbReference>
<keyword evidence="6 15" id="KW-0418">Kinase</keyword>
<dbReference type="Gene3D" id="1.10.287.130">
    <property type="match status" value="1"/>
</dbReference>
<keyword evidence="11" id="KW-0812">Transmembrane</keyword>
<dbReference type="InterPro" id="IPR029016">
    <property type="entry name" value="GAF-like_dom_sf"/>
</dbReference>
<evidence type="ECO:0000256" key="9">
    <source>
        <dbReference type="SAM" id="Coils"/>
    </source>
</evidence>
<feature type="domain" description="Response regulatory" evidence="13">
    <location>
        <begin position="953"/>
        <end position="1067"/>
    </location>
</feature>
<dbReference type="CDD" id="cd06225">
    <property type="entry name" value="HAMP"/>
    <property type="match status" value="1"/>
</dbReference>